<dbReference type="EMBL" id="CAJNIZ010044638">
    <property type="protein sequence ID" value="CAE7696414.1"/>
    <property type="molecule type" value="Genomic_DNA"/>
</dbReference>
<dbReference type="AlphaFoldDB" id="A0A812WVD2"/>
<keyword evidence="1" id="KW-1133">Transmembrane helix</keyword>
<evidence type="ECO:0000256" key="1">
    <source>
        <dbReference type="SAM" id="Phobius"/>
    </source>
</evidence>
<accession>A0A812WVD2</accession>
<evidence type="ECO:0000313" key="2">
    <source>
        <dbReference type="EMBL" id="CAE7696414.1"/>
    </source>
</evidence>
<sequence length="120" mass="13082">MSAGSCVPLTLASIHDSTAASEERTTKAYTSAWCCFYWAKWATYSLMVGDAVVTAGYFLKAEMYVAMLFSVLGLATTYAILHAQETPGLEIATAAVLEQYLSERLRVQQGYLGQRSFAST</sequence>
<keyword evidence="1" id="KW-0472">Membrane</keyword>
<name>A0A812WVD2_SYMPI</name>
<dbReference type="Proteomes" id="UP000649617">
    <property type="component" value="Unassembled WGS sequence"/>
</dbReference>
<proteinExistence type="predicted"/>
<reference evidence="2" key="1">
    <citation type="submission" date="2021-02" db="EMBL/GenBank/DDBJ databases">
        <authorList>
            <person name="Dougan E. K."/>
            <person name="Rhodes N."/>
            <person name="Thang M."/>
            <person name="Chan C."/>
        </authorList>
    </citation>
    <scope>NUCLEOTIDE SEQUENCE</scope>
</reference>
<keyword evidence="1" id="KW-0812">Transmembrane</keyword>
<feature type="transmembrane region" description="Helical" evidence="1">
    <location>
        <begin position="63"/>
        <end position="81"/>
    </location>
</feature>
<evidence type="ECO:0000313" key="3">
    <source>
        <dbReference type="Proteomes" id="UP000649617"/>
    </source>
</evidence>
<keyword evidence="3" id="KW-1185">Reference proteome</keyword>
<gene>
    <name evidence="2" type="ORF">SPIL2461_LOCUS19545</name>
</gene>
<organism evidence="2 3">
    <name type="scientific">Symbiodinium pilosum</name>
    <name type="common">Dinoflagellate</name>
    <dbReference type="NCBI Taxonomy" id="2952"/>
    <lineage>
        <taxon>Eukaryota</taxon>
        <taxon>Sar</taxon>
        <taxon>Alveolata</taxon>
        <taxon>Dinophyceae</taxon>
        <taxon>Suessiales</taxon>
        <taxon>Symbiodiniaceae</taxon>
        <taxon>Symbiodinium</taxon>
    </lineage>
</organism>
<protein>
    <submittedName>
        <fullName evidence="2">Uncharacterized protein</fullName>
    </submittedName>
</protein>
<comment type="caution">
    <text evidence="2">The sequence shown here is derived from an EMBL/GenBank/DDBJ whole genome shotgun (WGS) entry which is preliminary data.</text>
</comment>
<dbReference type="OrthoDB" id="437413at2759"/>